<name>A0A3E2TF53_9FIRM</name>
<dbReference type="EMBL" id="QVEP01000059">
    <property type="protein sequence ID" value="RGB74082.1"/>
    <property type="molecule type" value="Genomic_DNA"/>
</dbReference>
<keyword evidence="4" id="KW-0418">Kinase</keyword>
<evidence type="ECO:0000313" key="4">
    <source>
        <dbReference type="EMBL" id="RGB74082.1"/>
    </source>
</evidence>
<dbReference type="GO" id="GO:0005829">
    <property type="term" value="C:cytosol"/>
    <property type="evidence" value="ECO:0007669"/>
    <property type="project" value="TreeGrafter"/>
</dbReference>
<dbReference type="GO" id="GO:0004594">
    <property type="term" value="F:pantothenate kinase activity"/>
    <property type="evidence" value="ECO:0007669"/>
    <property type="project" value="TreeGrafter"/>
</dbReference>
<dbReference type="Pfam" id="PF03630">
    <property type="entry name" value="Fumble"/>
    <property type="match status" value="1"/>
</dbReference>
<dbReference type="InterPro" id="IPR043129">
    <property type="entry name" value="ATPase_NBD"/>
</dbReference>
<proteinExistence type="predicted"/>
<keyword evidence="3" id="KW-0173">Coenzyme A biosynthesis</keyword>
<keyword evidence="1" id="KW-0547">Nucleotide-binding</keyword>
<evidence type="ECO:0000256" key="3">
    <source>
        <dbReference type="ARBA" id="ARBA00022993"/>
    </source>
</evidence>
<dbReference type="InterPro" id="IPR004567">
    <property type="entry name" value="Type_II_PanK"/>
</dbReference>
<sequence>MGIVLGIDIGSSATKIVAMDESKTILNSLKVSASDPVTAMYGAVGKILCEERMQIADVEAVMLTGMGASYVEGDVYGLPTTKVTEFDALGTGGLYLTGLEETVVGSIGTGTVFVHAGPDGIQHIGGSAVGGGTLVGLSSRLFGIRDVEVIADMAEQGNLKNVDWGIAELSRDQMETLPDYATSSNLGKMKSTATDEDVALGLMNMIFQTAGTLAVFACRNVNLKRAVIGGSTATLNQARIMLGQVGELYDINFIIPKEAAFMTAIGAALLFQSK</sequence>
<dbReference type="GO" id="GO:0005524">
    <property type="term" value="F:ATP binding"/>
    <property type="evidence" value="ECO:0007669"/>
    <property type="project" value="UniProtKB-KW"/>
</dbReference>
<organism evidence="4 5">
    <name type="scientific">Coprococcus catus</name>
    <dbReference type="NCBI Taxonomy" id="116085"/>
    <lineage>
        <taxon>Bacteria</taxon>
        <taxon>Bacillati</taxon>
        <taxon>Bacillota</taxon>
        <taxon>Clostridia</taxon>
        <taxon>Lachnospirales</taxon>
        <taxon>Lachnospiraceae</taxon>
        <taxon>Coprococcus</taxon>
    </lineage>
</organism>
<dbReference type="PANTHER" id="PTHR12280">
    <property type="entry name" value="PANTOTHENATE KINASE"/>
    <property type="match status" value="1"/>
</dbReference>
<accession>A0A3E2TF53</accession>
<protein>
    <submittedName>
        <fullName evidence="4">Pantothenate kinase</fullName>
    </submittedName>
</protein>
<dbReference type="PANTHER" id="PTHR12280:SF20">
    <property type="entry name" value="4'-PHOSPHOPANTETHEINE PHOSPHATASE"/>
    <property type="match status" value="1"/>
</dbReference>
<comment type="caution">
    <text evidence="4">The sequence shown here is derived from an EMBL/GenBank/DDBJ whole genome shotgun (WGS) entry which is preliminary data.</text>
</comment>
<dbReference type="CDD" id="cd24085">
    <property type="entry name" value="ASKHA_NBD_PanK-II_bac"/>
    <property type="match status" value="1"/>
</dbReference>
<reference evidence="4 5" key="1">
    <citation type="submission" date="2018-08" db="EMBL/GenBank/DDBJ databases">
        <title>A genome reference for cultivated species of the human gut microbiota.</title>
        <authorList>
            <person name="Zou Y."/>
            <person name="Xue W."/>
            <person name="Luo G."/>
        </authorList>
    </citation>
    <scope>NUCLEOTIDE SEQUENCE [LARGE SCALE GENOMIC DNA]</scope>
    <source>
        <strain evidence="4 5">AF45-17</strain>
    </source>
</reference>
<dbReference type="RefSeq" id="WP_015512724.1">
    <property type="nucleotide sequence ID" value="NZ_JAQCWV010000003.1"/>
</dbReference>
<evidence type="ECO:0000256" key="2">
    <source>
        <dbReference type="ARBA" id="ARBA00022840"/>
    </source>
</evidence>
<keyword evidence="2" id="KW-0067">ATP-binding</keyword>
<dbReference type="AlphaFoldDB" id="A0A3E2TF53"/>
<gene>
    <name evidence="4" type="ORF">DW070_15360</name>
</gene>
<evidence type="ECO:0000313" key="5">
    <source>
        <dbReference type="Proteomes" id="UP000260773"/>
    </source>
</evidence>
<evidence type="ECO:0000256" key="1">
    <source>
        <dbReference type="ARBA" id="ARBA00022741"/>
    </source>
</evidence>
<dbReference type="SUPFAM" id="SSF53067">
    <property type="entry name" value="Actin-like ATPase domain"/>
    <property type="match status" value="1"/>
</dbReference>
<keyword evidence="4" id="KW-0808">Transferase</keyword>
<dbReference type="Proteomes" id="UP000260773">
    <property type="component" value="Unassembled WGS sequence"/>
</dbReference>
<dbReference type="GO" id="GO:0015937">
    <property type="term" value="P:coenzyme A biosynthetic process"/>
    <property type="evidence" value="ECO:0007669"/>
    <property type="project" value="UniProtKB-KW"/>
</dbReference>
<dbReference type="Gene3D" id="3.30.420.40">
    <property type="match status" value="1"/>
</dbReference>